<evidence type="ECO:0000313" key="1">
    <source>
        <dbReference type="EMBL" id="CDJ52994.1"/>
    </source>
</evidence>
<keyword evidence="2" id="KW-1185">Reference proteome</keyword>
<protein>
    <submittedName>
        <fullName evidence="1">Uncharacterized protein</fullName>
    </submittedName>
</protein>
<name>U6LWN1_9EIME</name>
<gene>
    <name evidence="1" type="ORF">EBH_0053910</name>
</gene>
<reference evidence="1" key="1">
    <citation type="submission" date="2013-10" db="EMBL/GenBank/DDBJ databases">
        <title>Genomic analysis of the causative agents of coccidiosis in chickens.</title>
        <authorList>
            <person name="Reid A.J."/>
            <person name="Blake D."/>
            <person name="Billington K."/>
            <person name="Browne H."/>
            <person name="Dunn M."/>
            <person name="Hung S."/>
            <person name="Kawahara F."/>
            <person name="Miranda-Saavedra D."/>
            <person name="Mourier T."/>
            <person name="Nagra H."/>
            <person name="Otto T.D."/>
            <person name="Rawlings N."/>
            <person name="Sanchez A."/>
            <person name="Sanders M."/>
            <person name="Subramaniam C."/>
            <person name="Tay Y."/>
            <person name="Dear P."/>
            <person name="Doerig C."/>
            <person name="Gruber A."/>
            <person name="Parkinson J."/>
            <person name="Shirley M."/>
            <person name="Wan K.L."/>
            <person name="Berriman M."/>
            <person name="Tomley F."/>
            <person name="Pain A."/>
        </authorList>
    </citation>
    <scope>NUCLEOTIDE SEQUENCE [LARGE SCALE GENOMIC DNA]</scope>
    <source>
        <strain evidence="1">Houghton</strain>
    </source>
</reference>
<dbReference type="VEuPathDB" id="ToxoDB:EBH_0053910"/>
<dbReference type="EMBL" id="HG713235">
    <property type="protein sequence ID" value="CDJ52994.1"/>
    <property type="molecule type" value="Genomic_DNA"/>
</dbReference>
<dbReference type="Proteomes" id="UP000030750">
    <property type="component" value="Unassembled WGS sequence"/>
</dbReference>
<proteinExistence type="predicted"/>
<sequence length="68" mass="7515">MGNSRNSADASTARMWKALTVGSFCVRRSASGCEKRIVILTASGYDEVKLMLTGVEARDYHFAQIVWT</sequence>
<reference evidence="1" key="2">
    <citation type="submission" date="2013-10" db="EMBL/GenBank/DDBJ databases">
        <authorList>
            <person name="Aslett M."/>
        </authorList>
    </citation>
    <scope>NUCLEOTIDE SEQUENCE [LARGE SCALE GENOMIC DNA]</scope>
    <source>
        <strain evidence="1">Houghton</strain>
    </source>
</reference>
<evidence type="ECO:0000313" key="2">
    <source>
        <dbReference type="Proteomes" id="UP000030750"/>
    </source>
</evidence>
<accession>U6LWN1</accession>
<dbReference type="AlphaFoldDB" id="U6LWN1"/>
<organism evidence="1 2">
    <name type="scientific">Eimeria brunetti</name>
    <dbReference type="NCBI Taxonomy" id="51314"/>
    <lineage>
        <taxon>Eukaryota</taxon>
        <taxon>Sar</taxon>
        <taxon>Alveolata</taxon>
        <taxon>Apicomplexa</taxon>
        <taxon>Conoidasida</taxon>
        <taxon>Coccidia</taxon>
        <taxon>Eucoccidiorida</taxon>
        <taxon>Eimeriorina</taxon>
        <taxon>Eimeriidae</taxon>
        <taxon>Eimeria</taxon>
    </lineage>
</organism>